<organism evidence="2 3">
    <name type="scientific">Microbacterium halimionae</name>
    <dbReference type="NCBI Taxonomy" id="1526413"/>
    <lineage>
        <taxon>Bacteria</taxon>
        <taxon>Bacillati</taxon>
        <taxon>Actinomycetota</taxon>
        <taxon>Actinomycetes</taxon>
        <taxon>Micrococcales</taxon>
        <taxon>Microbacteriaceae</taxon>
        <taxon>Microbacterium</taxon>
    </lineage>
</organism>
<gene>
    <name evidence="2" type="ORF">FHX48_000348</name>
</gene>
<keyword evidence="3" id="KW-1185">Reference proteome</keyword>
<comment type="caution">
    <text evidence="2">The sequence shown here is derived from an EMBL/GenBank/DDBJ whole genome shotgun (WGS) entry which is preliminary data.</text>
</comment>
<reference evidence="2 3" key="1">
    <citation type="submission" date="2020-07" db="EMBL/GenBank/DDBJ databases">
        <title>Sequencing the genomes of 1000 actinobacteria strains.</title>
        <authorList>
            <person name="Klenk H.-P."/>
        </authorList>
    </citation>
    <scope>NUCLEOTIDE SEQUENCE [LARGE SCALE GENOMIC DNA]</scope>
    <source>
        <strain evidence="2 3">DSM 27576</strain>
    </source>
</reference>
<proteinExistence type="predicted"/>
<keyword evidence="1" id="KW-1133">Transmembrane helix</keyword>
<dbReference type="RefSeq" id="WP_259392797.1">
    <property type="nucleotide sequence ID" value="NZ_JAAOZB010000001.1"/>
</dbReference>
<protein>
    <submittedName>
        <fullName evidence="2">Uncharacterized protein</fullName>
    </submittedName>
</protein>
<evidence type="ECO:0000313" key="2">
    <source>
        <dbReference type="EMBL" id="MBA8815296.1"/>
    </source>
</evidence>
<name>A0A7W3JM31_9MICO</name>
<accession>A0A7W3JM31</accession>
<dbReference type="Proteomes" id="UP000526083">
    <property type="component" value="Unassembled WGS sequence"/>
</dbReference>
<evidence type="ECO:0000256" key="1">
    <source>
        <dbReference type="SAM" id="Phobius"/>
    </source>
</evidence>
<dbReference type="EMBL" id="JACGWY010000001">
    <property type="protein sequence ID" value="MBA8815296.1"/>
    <property type="molecule type" value="Genomic_DNA"/>
</dbReference>
<sequence length="42" mass="4155">MTTPGRDPKSPSPARIGIWVVVGAVGIYMVASGVIGIISGGS</sequence>
<evidence type="ECO:0000313" key="3">
    <source>
        <dbReference type="Proteomes" id="UP000526083"/>
    </source>
</evidence>
<keyword evidence="1" id="KW-0812">Transmembrane</keyword>
<feature type="transmembrane region" description="Helical" evidence="1">
    <location>
        <begin position="16"/>
        <end position="38"/>
    </location>
</feature>
<keyword evidence="1" id="KW-0472">Membrane</keyword>
<dbReference type="AlphaFoldDB" id="A0A7W3JM31"/>